<accession>A0A418YG76</accession>
<protein>
    <recommendedName>
        <fullName evidence="4 13">Periplasmic nitrate reductase, electron transfer subunit</fullName>
    </recommendedName>
    <alternativeName>
        <fullName evidence="12 13">Diheme cytochrome c NapB</fullName>
    </alternativeName>
</protein>
<keyword evidence="7 15" id="KW-0479">Metal-binding</keyword>
<evidence type="ECO:0000256" key="17">
    <source>
        <dbReference type="SAM" id="SignalP"/>
    </source>
</evidence>
<dbReference type="Pfam" id="PF03892">
    <property type="entry name" value="NapB"/>
    <property type="match status" value="1"/>
</dbReference>
<evidence type="ECO:0000256" key="7">
    <source>
        <dbReference type="ARBA" id="ARBA00022723"/>
    </source>
</evidence>
<gene>
    <name evidence="18" type="ORF">D1Z90_08330</name>
</gene>
<keyword evidence="10 13" id="KW-0249">Electron transport</keyword>
<evidence type="ECO:0000256" key="13">
    <source>
        <dbReference type="PIRNR" id="PIRNR006105"/>
    </source>
</evidence>
<feature type="binding site" description="axial binding residue" evidence="15">
    <location>
        <position position="134"/>
    </location>
    <ligand>
        <name>heme c</name>
        <dbReference type="ChEBI" id="CHEBI:61717"/>
        <label>2</label>
    </ligand>
    <ligandPart>
        <name>Fe</name>
        <dbReference type="ChEBI" id="CHEBI:18248"/>
    </ligandPart>
</feature>
<dbReference type="OrthoDB" id="13290at2"/>
<feature type="region of interest" description="Disordered" evidence="16">
    <location>
        <begin position="21"/>
        <end position="41"/>
    </location>
</feature>
<evidence type="ECO:0000256" key="10">
    <source>
        <dbReference type="ARBA" id="ARBA00022982"/>
    </source>
</evidence>
<evidence type="ECO:0000256" key="6">
    <source>
        <dbReference type="ARBA" id="ARBA00022617"/>
    </source>
</evidence>
<comment type="function">
    <text evidence="1">Electron transfer subunit of the periplasmic nitrate reductase complex NapAB. Receives electrons from the membrane-anchored tetraheme c-type NapC protein and transfers these to NapA subunit, thus allowing electron flow between membrane and periplasm. Essential for periplasmic nitrate reduction with nitrate as the terminal electron acceptor.</text>
</comment>
<organism evidence="18 19">
    <name type="scientific">Motilimonas pumila</name>
    <dbReference type="NCBI Taxonomy" id="2303987"/>
    <lineage>
        <taxon>Bacteria</taxon>
        <taxon>Pseudomonadati</taxon>
        <taxon>Pseudomonadota</taxon>
        <taxon>Gammaproteobacteria</taxon>
        <taxon>Alteromonadales</taxon>
        <taxon>Alteromonadales genera incertae sedis</taxon>
        <taxon>Motilimonas</taxon>
    </lineage>
</organism>
<evidence type="ECO:0000256" key="14">
    <source>
        <dbReference type="PIRSR" id="PIRSR006105-1"/>
    </source>
</evidence>
<feature type="compositionally biased region" description="Polar residues" evidence="16">
    <location>
        <begin position="28"/>
        <end position="41"/>
    </location>
</feature>
<dbReference type="EMBL" id="QZCH01000008">
    <property type="protein sequence ID" value="RJG48489.1"/>
    <property type="molecule type" value="Genomic_DNA"/>
</dbReference>
<evidence type="ECO:0000256" key="5">
    <source>
        <dbReference type="ARBA" id="ARBA00022448"/>
    </source>
</evidence>
<reference evidence="18 19" key="2">
    <citation type="submission" date="2019-01" db="EMBL/GenBank/DDBJ databases">
        <title>Motilimonas pumilus sp. nov., isolated from the gut of sea cucumber (Apostichopus japonicus).</title>
        <authorList>
            <person name="Wang F.-Q."/>
            <person name="Ren L.-H."/>
            <person name="Lin Y.-W."/>
            <person name="Sun G.-H."/>
            <person name="Du Z.-J."/>
            <person name="Zhao J.-X."/>
            <person name="Liu X.-J."/>
            <person name="Liu L.-J."/>
        </authorList>
    </citation>
    <scope>NUCLEOTIDE SEQUENCE [LARGE SCALE GENOMIC DNA]</scope>
    <source>
        <strain evidence="18 19">PLHSC7-2</strain>
    </source>
</reference>
<keyword evidence="11 15" id="KW-0408">Iron</keyword>
<dbReference type="FunFam" id="1.10.1130.10:FF:000001">
    <property type="entry name" value="Periplasmic nitrate reductase, electron transfer subunit"/>
    <property type="match status" value="1"/>
</dbReference>
<dbReference type="InterPro" id="IPR036280">
    <property type="entry name" value="Multihaem_cyt_sf"/>
</dbReference>
<evidence type="ECO:0000256" key="11">
    <source>
        <dbReference type="ARBA" id="ARBA00023004"/>
    </source>
</evidence>
<keyword evidence="9 13" id="KW-0574">Periplasm</keyword>
<feature type="compositionally biased region" description="Basic and acidic residues" evidence="16">
    <location>
        <begin position="56"/>
        <end position="68"/>
    </location>
</feature>
<feature type="chain" id="PRO_5019544686" description="Periplasmic nitrate reductase, electron transfer subunit" evidence="17">
    <location>
        <begin position="22"/>
        <end position="155"/>
    </location>
</feature>
<comment type="caution">
    <text evidence="18">The sequence shown here is derived from an EMBL/GenBank/DDBJ whole genome shotgun (WGS) entry which is preliminary data.</text>
</comment>
<reference evidence="18 19" key="1">
    <citation type="submission" date="2018-09" db="EMBL/GenBank/DDBJ databases">
        <authorList>
            <person name="Wang F."/>
        </authorList>
    </citation>
    <scope>NUCLEOTIDE SEQUENCE [LARGE SCALE GENOMIC DNA]</scope>
    <source>
        <strain evidence="18 19">PLHSC7-2</strain>
    </source>
</reference>
<keyword evidence="5 13" id="KW-0813">Transport</keyword>
<sequence>MKIKLLATALCALMLSAPSWSEQDEADNNVNNGGVSSLRGNVELDTQQDPGRIKQVQRDRPTMDREYVHQPPLIPHQIRHYKVDMDANKCLSCHSWKNASETGGTRISPTHYETRDGMTLSDVSPRRYFCLQCHVPQADAKPLVENDFKPVESLR</sequence>
<comment type="subunit">
    <text evidence="13">Component of the periplasmic nitrate reductase NapAB complex composed of NapA and NapB.</text>
</comment>
<keyword evidence="6 14" id="KW-0349">Heme</keyword>
<feature type="binding site" description="axial binding residue" evidence="15">
    <location>
        <position position="111"/>
    </location>
    <ligand>
        <name>heme c</name>
        <dbReference type="ChEBI" id="CHEBI:61717"/>
        <label>2</label>
    </ligand>
    <ligandPart>
        <name>Fe</name>
        <dbReference type="ChEBI" id="CHEBI:18248"/>
    </ligandPart>
</feature>
<comment type="similarity">
    <text evidence="3 13">Belongs to the NapB family.</text>
</comment>
<dbReference type="GO" id="GO:0009061">
    <property type="term" value="P:anaerobic respiration"/>
    <property type="evidence" value="ECO:0007669"/>
    <property type="project" value="InterPro"/>
</dbReference>
<dbReference type="PANTHER" id="PTHR38604:SF1">
    <property type="entry name" value="PERIPLASMIC NITRATE REDUCTASE, ELECTRON TRANSFER SUBUNIT"/>
    <property type="match status" value="1"/>
</dbReference>
<evidence type="ECO:0000313" key="19">
    <source>
        <dbReference type="Proteomes" id="UP000283255"/>
    </source>
</evidence>
<evidence type="ECO:0000256" key="1">
    <source>
        <dbReference type="ARBA" id="ARBA00002599"/>
    </source>
</evidence>
<feature type="binding site" description="covalent" evidence="14">
    <location>
        <position position="90"/>
    </location>
    <ligand>
        <name>heme c</name>
        <dbReference type="ChEBI" id="CHEBI:61717"/>
        <label>1</label>
    </ligand>
</feature>
<dbReference type="GO" id="GO:0042597">
    <property type="term" value="C:periplasmic space"/>
    <property type="evidence" value="ECO:0007669"/>
    <property type="project" value="UniProtKB-SubCell"/>
</dbReference>
<dbReference type="SUPFAM" id="SSF48695">
    <property type="entry name" value="Multiheme cytochromes"/>
    <property type="match status" value="1"/>
</dbReference>
<dbReference type="AlphaFoldDB" id="A0A418YG76"/>
<name>A0A418YG76_9GAMM</name>
<feature type="binding site" description="axial binding residue" evidence="15">
    <location>
        <position position="94"/>
    </location>
    <ligand>
        <name>heme c</name>
        <dbReference type="ChEBI" id="CHEBI:61717"/>
        <label>1</label>
    </ligand>
    <ligandPart>
        <name>Fe</name>
        <dbReference type="ChEBI" id="CHEBI:18248"/>
    </ligandPart>
</feature>
<keyword evidence="19" id="KW-1185">Reference proteome</keyword>
<comment type="subcellular location">
    <subcellularLocation>
        <location evidence="2 13">Periplasm</location>
    </subcellularLocation>
</comment>
<evidence type="ECO:0000256" key="12">
    <source>
        <dbReference type="ARBA" id="ARBA00031832"/>
    </source>
</evidence>
<dbReference type="GO" id="GO:0046872">
    <property type="term" value="F:metal ion binding"/>
    <property type="evidence" value="ECO:0007669"/>
    <property type="project" value="UniProtKB-KW"/>
</dbReference>
<evidence type="ECO:0000313" key="18">
    <source>
        <dbReference type="EMBL" id="RJG48489.1"/>
    </source>
</evidence>
<dbReference type="Gene3D" id="1.10.1130.10">
    <property type="entry name" value="Flavocytochrome C3, Chain A"/>
    <property type="match status" value="1"/>
</dbReference>
<evidence type="ECO:0000256" key="2">
    <source>
        <dbReference type="ARBA" id="ARBA00004418"/>
    </source>
</evidence>
<dbReference type="Proteomes" id="UP000283255">
    <property type="component" value="Unassembled WGS sequence"/>
</dbReference>
<comment type="PTM">
    <text evidence="14">Binds 2 heme C groups per subunit.</text>
</comment>
<dbReference type="PANTHER" id="PTHR38604">
    <property type="entry name" value="PERIPLASMIC NITRATE REDUCTASE, ELECTRON TRANSFER SUBUNIT"/>
    <property type="match status" value="1"/>
</dbReference>
<proteinExistence type="inferred from homology"/>
<feature type="binding site" description="covalent" evidence="14">
    <location>
        <position position="93"/>
    </location>
    <ligand>
        <name>heme c</name>
        <dbReference type="ChEBI" id="CHEBI:61717"/>
        <label>1</label>
    </ligand>
</feature>
<dbReference type="RefSeq" id="WP_119910299.1">
    <property type="nucleotide sequence ID" value="NZ_QZCH01000008.1"/>
</dbReference>
<evidence type="ECO:0000256" key="8">
    <source>
        <dbReference type="ARBA" id="ARBA00022729"/>
    </source>
</evidence>
<feature type="binding site" description="covalent" evidence="14">
    <location>
        <position position="130"/>
    </location>
    <ligand>
        <name>heme c</name>
        <dbReference type="ChEBI" id="CHEBI:61717"/>
        <label>2</label>
    </ligand>
</feature>
<keyword evidence="8 17" id="KW-0732">Signal</keyword>
<dbReference type="InterPro" id="IPR005591">
    <property type="entry name" value="NapB"/>
</dbReference>
<feature type="signal peptide" evidence="17">
    <location>
        <begin position="1"/>
        <end position="21"/>
    </location>
</feature>
<dbReference type="PIRSF" id="PIRSF006105">
    <property type="entry name" value="NapB"/>
    <property type="match status" value="1"/>
</dbReference>
<evidence type="ECO:0000256" key="4">
    <source>
        <dbReference type="ARBA" id="ARBA00013773"/>
    </source>
</evidence>
<feature type="binding site" description="axial binding residue" evidence="15">
    <location>
        <position position="76"/>
    </location>
    <ligand>
        <name>heme c</name>
        <dbReference type="ChEBI" id="CHEBI:61717"/>
        <label>1</label>
    </ligand>
    <ligandPart>
        <name>Fe</name>
        <dbReference type="ChEBI" id="CHEBI:18248"/>
    </ligandPart>
</feature>
<evidence type="ECO:0000256" key="15">
    <source>
        <dbReference type="PIRSR" id="PIRSR006105-2"/>
    </source>
</evidence>
<evidence type="ECO:0000256" key="3">
    <source>
        <dbReference type="ARBA" id="ARBA00007368"/>
    </source>
</evidence>
<feature type="binding site" description="covalent" evidence="14">
    <location>
        <position position="133"/>
    </location>
    <ligand>
        <name>heme c</name>
        <dbReference type="ChEBI" id="CHEBI:61717"/>
        <label>2</label>
    </ligand>
</feature>
<evidence type="ECO:0000256" key="16">
    <source>
        <dbReference type="SAM" id="MobiDB-lite"/>
    </source>
</evidence>
<feature type="region of interest" description="Disordered" evidence="16">
    <location>
        <begin position="50"/>
        <end position="69"/>
    </location>
</feature>
<evidence type="ECO:0000256" key="9">
    <source>
        <dbReference type="ARBA" id="ARBA00022764"/>
    </source>
</evidence>